<organism evidence="2 3">
    <name type="scientific">Fasciolopsis buskii</name>
    <dbReference type="NCBI Taxonomy" id="27845"/>
    <lineage>
        <taxon>Eukaryota</taxon>
        <taxon>Metazoa</taxon>
        <taxon>Spiralia</taxon>
        <taxon>Lophotrochozoa</taxon>
        <taxon>Platyhelminthes</taxon>
        <taxon>Trematoda</taxon>
        <taxon>Digenea</taxon>
        <taxon>Plagiorchiida</taxon>
        <taxon>Echinostomata</taxon>
        <taxon>Echinostomatoidea</taxon>
        <taxon>Fasciolidae</taxon>
        <taxon>Fasciolopsis</taxon>
    </lineage>
</organism>
<dbReference type="GO" id="GO:0033925">
    <property type="term" value="F:mannosyl-glycoprotein endo-beta-N-acetylglucosaminidase activity"/>
    <property type="evidence" value="ECO:0007669"/>
    <property type="project" value="UniProtKB-EC"/>
</dbReference>
<protein>
    <submittedName>
        <fullName evidence="2">Cytosolic endo-beta-N-acetylglucosaminidase</fullName>
    </submittedName>
</protein>
<dbReference type="AlphaFoldDB" id="A0A8E0RN61"/>
<dbReference type="InterPro" id="IPR005201">
    <property type="entry name" value="TIM_ENGase"/>
</dbReference>
<dbReference type="PANTHER" id="PTHR13246">
    <property type="entry name" value="ENDO BETA N-ACETYLGLUCOSAMINIDASE"/>
    <property type="match status" value="1"/>
</dbReference>
<feature type="domain" description="Cytosolic endo-beta-N-acetylglucosaminidase TIM barrel" evidence="1">
    <location>
        <begin position="72"/>
        <end position="254"/>
    </location>
</feature>
<evidence type="ECO:0000313" key="3">
    <source>
        <dbReference type="Proteomes" id="UP000728185"/>
    </source>
</evidence>
<proteinExistence type="predicted"/>
<dbReference type="InterPro" id="IPR032979">
    <property type="entry name" value="ENGase"/>
</dbReference>
<accession>A0A8E0RN61</accession>
<evidence type="ECO:0000313" key="2">
    <source>
        <dbReference type="EMBL" id="KAA0184797.1"/>
    </source>
</evidence>
<gene>
    <name evidence="2" type="ORF">FBUS_05205</name>
</gene>
<reference evidence="2" key="1">
    <citation type="submission" date="2019-05" db="EMBL/GenBank/DDBJ databases">
        <title>Annotation for the trematode Fasciolopsis buski.</title>
        <authorList>
            <person name="Choi Y.-J."/>
        </authorList>
    </citation>
    <scope>NUCLEOTIDE SEQUENCE</scope>
    <source>
        <strain evidence="2">HT</strain>
        <tissue evidence="2">Whole worm</tissue>
    </source>
</reference>
<name>A0A8E0RN61_9TREM</name>
<dbReference type="GO" id="GO:0005829">
    <property type="term" value="C:cytosol"/>
    <property type="evidence" value="ECO:0007669"/>
    <property type="project" value="UniProtKB-SubCell"/>
</dbReference>
<sequence>AQCDVRAASPITTLSELADWKPDLVALNQLIPLAECDEYINDYGRSYGNPCSIPKVVYCHDMAGGYLKADREFGMTDVYPAFRFTRWHLIDVFVYFSHHFITLPPLTWINLAHRQGVQVYGTLIFESYDEKFQAIFVEDQNACSFGHLDFAHKLDQVRRLSGFEGWLMNFEVALPEAVSVKVVGRILNFMRLLKNLGSRVIWYDSVTKSGKLQYQNALTEENKPFLDTGIDGIFLNYNWNEELLGRSQETLSSLVLQLLPTCRDLSIEKISCRLDNTNNKRSFQVLQYACCVPVEPHGTCLLLRRLPKSNSLHVPRIVELFTFGRNTRISPESFFHITVSLGCCSSASVFGIPPESNGRLLRVFGLALLVDTEVSVASNKLTSETVCETMRVRKTVPFKRG</sequence>
<dbReference type="Gene3D" id="3.20.20.80">
    <property type="entry name" value="Glycosidases"/>
    <property type="match status" value="1"/>
</dbReference>
<dbReference type="EMBL" id="LUCM01010902">
    <property type="protein sequence ID" value="KAA0184797.1"/>
    <property type="molecule type" value="Genomic_DNA"/>
</dbReference>
<dbReference type="Pfam" id="PF03644">
    <property type="entry name" value="Glyco_hydro_85"/>
    <property type="match status" value="1"/>
</dbReference>
<dbReference type="Proteomes" id="UP000728185">
    <property type="component" value="Unassembled WGS sequence"/>
</dbReference>
<comment type="caution">
    <text evidence="2">The sequence shown here is derived from an EMBL/GenBank/DDBJ whole genome shotgun (WGS) entry which is preliminary data.</text>
</comment>
<feature type="non-terminal residue" evidence="2">
    <location>
        <position position="1"/>
    </location>
</feature>
<dbReference type="PANTHER" id="PTHR13246:SF1">
    <property type="entry name" value="CYTOSOLIC ENDO-BETA-N-ACETYLGLUCOSAMINIDASE"/>
    <property type="match status" value="1"/>
</dbReference>
<dbReference type="OrthoDB" id="284473at2759"/>
<evidence type="ECO:0000259" key="1">
    <source>
        <dbReference type="Pfam" id="PF03644"/>
    </source>
</evidence>
<keyword evidence="3" id="KW-1185">Reference proteome</keyword>